<feature type="compositionally biased region" description="Basic and acidic residues" evidence="14">
    <location>
        <begin position="617"/>
        <end position="644"/>
    </location>
</feature>
<feature type="coiled-coil region" evidence="13">
    <location>
        <begin position="942"/>
        <end position="976"/>
    </location>
</feature>
<name>A0A8J2W843_9NEOP</name>
<keyword evidence="5" id="KW-0949">S-adenosyl-L-methionine</keyword>
<comment type="subcellular location">
    <subcellularLocation>
        <location evidence="1">Nucleus</location>
    </subcellularLocation>
</comment>
<dbReference type="InterPro" id="IPR041292">
    <property type="entry name" value="Tudor_4"/>
</dbReference>
<dbReference type="Gene3D" id="2.30.30.140">
    <property type="match status" value="2"/>
</dbReference>
<evidence type="ECO:0000256" key="8">
    <source>
        <dbReference type="ARBA" id="ARBA00022833"/>
    </source>
</evidence>
<dbReference type="InterPro" id="IPR051516">
    <property type="entry name" value="SETDB_methyltransferase"/>
</dbReference>
<feature type="region of interest" description="Disordered" evidence="14">
    <location>
        <begin position="1318"/>
        <end position="1371"/>
    </location>
</feature>
<dbReference type="Gene3D" id="3.30.890.10">
    <property type="entry name" value="Methyl-cpg-binding Protein 2, Chain A"/>
    <property type="match status" value="1"/>
</dbReference>
<feature type="compositionally biased region" description="Acidic residues" evidence="14">
    <location>
        <begin position="33"/>
        <end position="44"/>
    </location>
</feature>
<dbReference type="EMBL" id="CAKASE010000075">
    <property type="protein sequence ID" value="CAG9577170.1"/>
    <property type="molecule type" value="Genomic_DNA"/>
</dbReference>
<accession>A0A8J2W843</accession>
<feature type="compositionally biased region" description="Polar residues" evidence="14">
    <location>
        <begin position="681"/>
        <end position="695"/>
    </location>
</feature>
<dbReference type="PANTHER" id="PTHR46024">
    <property type="entry name" value="HISTONE-LYSINE N-METHYLTRANSFERASE EGGLESS"/>
    <property type="match status" value="1"/>
</dbReference>
<dbReference type="Proteomes" id="UP000789524">
    <property type="component" value="Unassembled WGS sequence"/>
</dbReference>
<dbReference type="GO" id="GO:0003677">
    <property type="term" value="F:DNA binding"/>
    <property type="evidence" value="ECO:0007669"/>
    <property type="project" value="InterPro"/>
</dbReference>
<keyword evidence="8" id="KW-0862">Zinc</keyword>
<dbReference type="SMART" id="SM00468">
    <property type="entry name" value="PreSET"/>
    <property type="match status" value="1"/>
</dbReference>
<evidence type="ECO:0000259" key="16">
    <source>
        <dbReference type="PROSITE" id="PS50982"/>
    </source>
</evidence>
<evidence type="ECO:0000256" key="6">
    <source>
        <dbReference type="ARBA" id="ARBA00022723"/>
    </source>
</evidence>
<evidence type="ECO:0000256" key="9">
    <source>
        <dbReference type="ARBA" id="ARBA00022853"/>
    </source>
</evidence>
<dbReference type="Gene3D" id="2.170.270.10">
    <property type="entry name" value="SET domain"/>
    <property type="match status" value="1"/>
</dbReference>
<keyword evidence="9" id="KW-0156">Chromatin regulator</keyword>
<feature type="compositionally biased region" description="Basic and acidic residues" evidence="14">
    <location>
        <begin position="544"/>
        <end position="563"/>
    </location>
</feature>
<dbReference type="GO" id="GO:0046974">
    <property type="term" value="F:histone H3K9 methyltransferase activity"/>
    <property type="evidence" value="ECO:0007669"/>
    <property type="project" value="TreeGrafter"/>
</dbReference>
<feature type="compositionally biased region" description="Basic and acidic residues" evidence="14">
    <location>
        <begin position="407"/>
        <end position="426"/>
    </location>
</feature>
<dbReference type="GO" id="GO:0070828">
    <property type="term" value="P:heterochromatin organization"/>
    <property type="evidence" value="ECO:0007669"/>
    <property type="project" value="TreeGrafter"/>
</dbReference>
<dbReference type="InterPro" id="IPR041291">
    <property type="entry name" value="TUDOR_5"/>
</dbReference>
<evidence type="ECO:0000256" key="2">
    <source>
        <dbReference type="ARBA" id="ARBA00022491"/>
    </source>
</evidence>
<dbReference type="Pfam" id="PF18359">
    <property type="entry name" value="Tudor_5"/>
    <property type="match status" value="1"/>
</dbReference>
<gene>
    <name evidence="17" type="ORF">DCHRY22_LOCUS12252</name>
</gene>
<feature type="domain" description="Pre-SET" evidence="15">
    <location>
        <begin position="1536"/>
        <end position="1606"/>
    </location>
</feature>
<dbReference type="InterPro" id="IPR001739">
    <property type="entry name" value="Methyl_CpG_DNA-bd"/>
</dbReference>
<evidence type="ECO:0000313" key="18">
    <source>
        <dbReference type="Proteomes" id="UP000789524"/>
    </source>
</evidence>
<keyword evidence="2" id="KW-0678">Repressor</keyword>
<comment type="caution">
    <text evidence="17">The sequence shown here is derived from an EMBL/GenBank/DDBJ whole genome shotgun (WGS) entry which is preliminary data.</text>
</comment>
<keyword evidence="13" id="KW-0175">Coiled coil</keyword>
<dbReference type="Pfam" id="PF05033">
    <property type="entry name" value="Pre-SET"/>
    <property type="match status" value="1"/>
</dbReference>
<feature type="compositionally biased region" description="Basic and acidic residues" evidence="14">
    <location>
        <begin position="754"/>
        <end position="791"/>
    </location>
</feature>
<feature type="compositionally biased region" description="Basic and acidic residues" evidence="14">
    <location>
        <begin position="437"/>
        <end position="451"/>
    </location>
</feature>
<dbReference type="GO" id="GO:0010629">
    <property type="term" value="P:negative regulation of gene expression"/>
    <property type="evidence" value="ECO:0007669"/>
    <property type="project" value="TreeGrafter"/>
</dbReference>
<dbReference type="SMART" id="SM00391">
    <property type="entry name" value="MBD"/>
    <property type="match status" value="1"/>
</dbReference>
<organism evidence="17 18">
    <name type="scientific">Danaus chrysippus</name>
    <name type="common">African queen</name>
    <dbReference type="NCBI Taxonomy" id="151541"/>
    <lineage>
        <taxon>Eukaryota</taxon>
        <taxon>Metazoa</taxon>
        <taxon>Ecdysozoa</taxon>
        <taxon>Arthropoda</taxon>
        <taxon>Hexapoda</taxon>
        <taxon>Insecta</taxon>
        <taxon>Pterygota</taxon>
        <taxon>Neoptera</taxon>
        <taxon>Endopterygota</taxon>
        <taxon>Lepidoptera</taxon>
        <taxon>Glossata</taxon>
        <taxon>Ditrysia</taxon>
        <taxon>Papilionoidea</taxon>
        <taxon>Nymphalidae</taxon>
        <taxon>Danainae</taxon>
        <taxon>Danaini</taxon>
        <taxon>Danaina</taxon>
        <taxon>Danaus</taxon>
        <taxon>Anosia</taxon>
    </lineage>
</organism>
<dbReference type="CDD" id="cd20382">
    <property type="entry name" value="Tudor_SETDB1_rpt1"/>
    <property type="match status" value="1"/>
</dbReference>
<keyword evidence="6" id="KW-0479">Metal-binding</keyword>
<feature type="compositionally biased region" description="Basic and acidic residues" evidence="14">
    <location>
        <begin position="15"/>
        <end position="32"/>
    </location>
</feature>
<keyword evidence="12" id="KW-0539">Nucleus</keyword>
<feature type="compositionally biased region" description="Acidic residues" evidence="14">
    <location>
        <begin position="652"/>
        <end position="665"/>
    </location>
</feature>
<keyword evidence="4" id="KW-0808">Transferase</keyword>
<evidence type="ECO:0000256" key="12">
    <source>
        <dbReference type="ARBA" id="ARBA00023242"/>
    </source>
</evidence>
<feature type="region of interest" description="Disordered" evidence="14">
    <location>
        <begin position="895"/>
        <end position="918"/>
    </location>
</feature>
<evidence type="ECO:0000313" key="17">
    <source>
        <dbReference type="EMBL" id="CAG9577170.1"/>
    </source>
</evidence>
<dbReference type="InterPro" id="IPR046341">
    <property type="entry name" value="SET_dom_sf"/>
</dbReference>
<evidence type="ECO:0000256" key="7">
    <source>
        <dbReference type="ARBA" id="ARBA00022737"/>
    </source>
</evidence>
<feature type="compositionally biased region" description="Polar residues" evidence="14">
    <location>
        <begin position="595"/>
        <end position="605"/>
    </location>
</feature>
<dbReference type="InterPro" id="IPR016177">
    <property type="entry name" value="DNA-bd_dom_sf"/>
</dbReference>
<feature type="region of interest" description="Disordered" evidence="14">
    <location>
        <begin position="356"/>
        <end position="695"/>
    </location>
</feature>
<evidence type="ECO:0000256" key="4">
    <source>
        <dbReference type="ARBA" id="ARBA00022679"/>
    </source>
</evidence>
<dbReference type="Pfam" id="PF01429">
    <property type="entry name" value="MBD"/>
    <property type="match status" value="1"/>
</dbReference>
<feature type="domain" description="MBD" evidence="16">
    <location>
        <begin position="1408"/>
        <end position="1474"/>
    </location>
</feature>
<dbReference type="GO" id="GO:0008270">
    <property type="term" value="F:zinc ion binding"/>
    <property type="evidence" value="ECO:0007669"/>
    <property type="project" value="InterPro"/>
</dbReference>
<dbReference type="Pfam" id="PF18358">
    <property type="entry name" value="Tudor_4"/>
    <property type="match status" value="1"/>
</dbReference>
<proteinExistence type="predicted"/>
<evidence type="ECO:0000256" key="11">
    <source>
        <dbReference type="ARBA" id="ARBA00023163"/>
    </source>
</evidence>
<reference evidence="17" key="1">
    <citation type="submission" date="2021-09" db="EMBL/GenBank/DDBJ databases">
        <authorList>
            <person name="Martin H S."/>
        </authorList>
    </citation>
    <scope>NUCLEOTIDE SEQUENCE</scope>
</reference>
<feature type="compositionally biased region" description="Polar residues" evidence="14">
    <location>
        <begin position="713"/>
        <end position="741"/>
    </location>
</feature>
<feature type="compositionally biased region" description="Basic and acidic residues" evidence="14">
    <location>
        <begin position="804"/>
        <end position="819"/>
    </location>
</feature>
<feature type="region of interest" description="Disordered" evidence="14">
    <location>
        <begin position="91"/>
        <end position="112"/>
    </location>
</feature>
<evidence type="ECO:0000256" key="1">
    <source>
        <dbReference type="ARBA" id="ARBA00004123"/>
    </source>
</evidence>
<dbReference type="SUPFAM" id="SSF82199">
    <property type="entry name" value="SET domain"/>
    <property type="match status" value="1"/>
</dbReference>
<evidence type="ECO:0000256" key="14">
    <source>
        <dbReference type="SAM" id="MobiDB-lite"/>
    </source>
</evidence>
<feature type="compositionally biased region" description="Acidic residues" evidence="14">
    <location>
        <begin position="898"/>
        <end position="918"/>
    </location>
</feature>
<dbReference type="OrthoDB" id="5792673at2759"/>
<feature type="compositionally biased region" description="Acidic residues" evidence="14">
    <location>
        <begin position="511"/>
        <end position="528"/>
    </location>
</feature>
<feature type="compositionally biased region" description="Acidic residues" evidence="14">
    <location>
        <begin position="216"/>
        <end position="241"/>
    </location>
</feature>
<feature type="region of interest" description="Disordered" evidence="14">
    <location>
        <begin position="1017"/>
        <end position="1057"/>
    </location>
</feature>
<dbReference type="InterPro" id="IPR007728">
    <property type="entry name" value="Pre-SET_dom"/>
</dbReference>
<feature type="compositionally biased region" description="Basic and acidic residues" evidence="14">
    <location>
        <begin position="576"/>
        <end position="590"/>
    </location>
</feature>
<feature type="region of interest" description="Disordered" evidence="14">
    <location>
        <begin position="713"/>
        <end position="819"/>
    </location>
</feature>
<feature type="compositionally biased region" description="Polar residues" evidence="14">
    <location>
        <begin position="456"/>
        <end position="485"/>
    </location>
</feature>
<dbReference type="PROSITE" id="PS50982">
    <property type="entry name" value="MBD"/>
    <property type="match status" value="1"/>
</dbReference>
<evidence type="ECO:0000256" key="3">
    <source>
        <dbReference type="ARBA" id="ARBA00022603"/>
    </source>
</evidence>
<feature type="region of interest" description="Disordered" evidence="14">
    <location>
        <begin position="1"/>
        <end position="44"/>
    </location>
</feature>
<keyword evidence="3" id="KW-0489">Methyltransferase</keyword>
<feature type="region of interest" description="Disordered" evidence="14">
    <location>
        <begin position="212"/>
        <end position="243"/>
    </location>
</feature>
<keyword evidence="18" id="KW-1185">Reference proteome</keyword>
<evidence type="ECO:0000259" key="15">
    <source>
        <dbReference type="PROSITE" id="PS50867"/>
    </source>
</evidence>
<dbReference type="PROSITE" id="PS50867">
    <property type="entry name" value="PRE_SET"/>
    <property type="match status" value="1"/>
</dbReference>
<keyword evidence="10" id="KW-0805">Transcription regulation</keyword>
<protein>
    <submittedName>
        <fullName evidence="17">(African queen) hypothetical protein</fullName>
    </submittedName>
</protein>
<dbReference type="SUPFAM" id="SSF54171">
    <property type="entry name" value="DNA-binding domain"/>
    <property type="match status" value="1"/>
</dbReference>
<keyword evidence="7" id="KW-0677">Repeat</keyword>
<evidence type="ECO:0000256" key="10">
    <source>
        <dbReference type="ARBA" id="ARBA00023015"/>
    </source>
</evidence>
<dbReference type="GO" id="GO:0032259">
    <property type="term" value="P:methylation"/>
    <property type="evidence" value="ECO:0007669"/>
    <property type="project" value="UniProtKB-KW"/>
</dbReference>
<evidence type="ECO:0000256" key="13">
    <source>
        <dbReference type="SAM" id="Coils"/>
    </source>
</evidence>
<sequence length="1697" mass="192746">MASKQNMEDEEDLVENIKPDDTRNADDQKDGEVYDSVDDDMELKWEDDDIDDVSITNEDALLEDAMDNDDKLLSSDTVIPQASQESIKYEDNPNEFINKSNSDESFEPAKAHGLNKPDMMLEILTHNLSDLSDDDDLTNLKMSPDVDLEQCSPNKDLLIENKADLIETDLNEDYDRISSPVHENIDDDLDKGEEIAICDEIKPEASLSRQLGVNDDSMDEDILLGGDDKDEQGESGTEELLDDKIDLDTVDLSEINSEEKLELGNDKYKLLQIIPDADDSKRNNEDMSGIKLQSEDKCSEKDEQMIIPTQKPQTSDALIPKVINEVEVDKSSSTTISEREVQVLETCTKRKKLSLRLKSDETNTSKSDGTELALRDSDNVQSDSNNAQLTSEDVDNQPDIANIELVTVKDLESENTKKNKVSEDTHSQLPDITESLKPNKDLKCKEKKISPDIEPQPSTSGIRNTKINIESASKNDQLTQISKVSSPVEDVSGTTDNLDLLAESSRVTHDDEVEDEYMDDEEGEDFEHFDESSNQMAAEQSEDSEQHHSDNVTETTHSNDKEFNFTITDVVTENVVKTDIERHDSNKSDDLESMQIENVSQNMDNSEVEEVENDCGSVKEKLTSEGNKNLDHQDESKDRTDVRNVDTMSCVDLEESSEEVPEISEDSTKRNERNCKKYRSQKQSTKQGVVKNKNNLENCRQYRQRKSLLEQQLQSKNEVVHTPTTSSLQMTFEPQLNTDAQDNINTTEEINEDESSKKEDALLDENKTSVMETEQKDINILDKEDKTKSEGEVFNLDSDEEDVGEKNKTDTSLQDTHENKKPQTQLVKCINKSCANTSSDYYTADGITVNFYDPERKKRGYVCQTCLNLVEDRNQLLISGIKSLAPLLKLEPGRPEEDLVEISDSESEDEAEPEDDDDVIGVEGARYIEENLADVLNETWVRYNMDDRLREAQDELQQQLEQLQKDSLDIKQLLDECQLSTDKLRSELYSSFDRDIKELPPLLIYDMPNCSGTRLLKRRKSSLSESPAKKSALAISDQDTNSQDMTNEKTEDENPDVSVVHLSVESAPPDLPPAGEVSYPPLRVGMTVYASKNALGSWMKAKIVEITPKSSVPNCFTLCRVKYEYKQSKPTKILPARRLAYVDPPDVRMTIGTRVIALFKDITLKESFYPGIVAEIPNPVNNYRYLIFFDDGYAQYAPHSKVRLVCECASHVWEEVQPKSREFVRKYLLAYPERPMVRLHPGQSLKTEWKDKWWSSVVVSVDASLAEVQLLQHERREWIYRGSTRLAPLYLELQAAERHRPRALPRALTARTNMPYVEYTRPEERPDRRAEGTTQQLQAEEFRRQRAVAKKSTTESRPPPPTTGQNLDNVTSRVVYYTPKKQVKPYKMVPHTCSPACKRTDVLALKDLRTYNPLAKPLLSGWERQIVRFKGNKVVLYVCPCGRRVRSPRELHHYLRTVGSELPVDLFDFTPSTHCLAEFVLNKCYVGKKDLSHGKENVPVPCVNYYDESLPEFCSYNTQRTPTAGVPLNLDPEFLCGCDCEDDCEDKTKCACWQLTLEGARTIGLEGEGVGYVYKRLPEPLPTGIYECNSRCKCKDTCLNRVAQHPLQLKLQVFKTLNRGWGIRALNDIPKGTFLCVYAGNLLTDATANLDGLNEGDEYLAELDYIEVVEQMKEGYEEDIPENMRKMDEVGRVLRNI</sequence>
<feature type="region of interest" description="Disordered" evidence="14">
    <location>
        <begin position="275"/>
        <end position="302"/>
    </location>
</feature>
<feature type="compositionally biased region" description="Basic and acidic residues" evidence="14">
    <location>
        <begin position="293"/>
        <end position="302"/>
    </location>
</feature>
<feature type="compositionally biased region" description="Polar residues" evidence="14">
    <location>
        <begin position="379"/>
        <end position="391"/>
    </location>
</feature>
<feature type="compositionally biased region" description="Basic and acidic residues" evidence="14">
    <location>
        <begin position="1320"/>
        <end position="1331"/>
    </location>
</feature>
<dbReference type="GO" id="GO:0005634">
    <property type="term" value="C:nucleus"/>
    <property type="evidence" value="ECO:0007669"/>
    <property type="project" value="UniProtKB-SubCell"/>
</dbReference>
<keyword evidence="11" id="KW-0804">Transcription</keyword>
<evidence type="ECO:0000256" key="5">
    <source>
        <dbReference type="ARBA" id="ARBA00022691"/>
    </source>
</evidence>
<dbReference type="PANTHER" id="PTHR46024:SF1">
    <property type="entry name" value="HISTONE-LYSINE N-METHYLTRANSFERASE EGGLESS"/>
    <property type="match status" value="1"/>
</dbReference>
<feature type="compositionally biased region" description="Basic and acidic residues" evidence="14">
    <location>
        <begin position="666"/>
        <end position="675"/>
    </location>
</feature>